<keyword evidence="3" id="KW-0808">Transferase</keyword>
<feature type="domain" description="Glycosyltransferase 2-like" evidence="4">
    <location>
        <begin position="9"/>
        <end position="180"/>
    </location>
</feature>
<dbReference type="Pfam" id="PF00535">
    <property type="entry name" value="Glycos_transf_2"/>
    <property type="match status" value="1"/>
</dbReference>
<dbReference type="InterPro" id="IPR029044">
    <property type="entry name" value="Nucleotide-diphossugar_trans"/>
</dbReference>
<reference evidence="5" key="2">
    <citation type="journal article" date="2021" name="Microbiome">
        <title>Successional dynamics and alternative stable states in a saline activated sludge microbial community over 9 years.</title>
        <authorList>
            <person name="Wang Y."/>
            <person name="Ye J."/>
            <person name="Ju F."/>
            <person name="Liu L."/>
            <person name="Boyd J.A."/>
            <person name="Deng Y."/>
            <person name="Parks D.H."/>
            <person name="Jiang X."/>
            <person name="Yin X."/>
            <person name="Woodcroft B.J."/>
            <person name="Tyson G.W."/>
            <person name="Hugenholtz P."/>
            <person name="Polz M.F."/>
            <person name="Zhang T."/>
        </authorList>
    </citation>
    <scope>NUCLEOTIDE SEQUENCE</scope>
    <source>
        <strain evidence="5">HKST-UBA09</strain>
    </source>
</reference>
<reference evidence="5" key="1">
    <citation type="submission" date="2020-04" db="EMBL/GenBank/DDBJ databases">
        <authorList>
            <person name="Zhang T."/>
        </authorList>
    </citation>
    <scope>NUCLEOTIDE SEQUENCE</scope>
    <source>
        <strain evidence="5">HKST-UBA09</strain>
    </source>
</reference>
<evidence type="ECO:0000313" key="5">
    <source>
        <dbReference type="EMBL" id="MCA9386815.1"/>
    </source>
</evidence>
<evidence type="ECO:0000259" key="4">
    <source>
        <dbReference type="Pfam" id="PF00535"/>
    </source>
</evidence>
<sequence length="270" mass="31235">MNIVKPNISVVVVTWNSEKDISDCLTSINNQTYKNIDKVIVVDNLSSDSTVKVIKENFPEIELIESEQNTYFTGGHNIGIHHAIKKYNSDYIAILNPDTFVMPDWIETMVKNTIKDDKIGISGSKVKFWHNENEGKINSAGLVYDGFMQAYDNGFMDDDNGQYDYIKEVDAVTGCCMLLKKEMIVEIGAFWEPLKMYLEDLEFCIRAKKKGWKILYVGSTHVGHKWMQSTSKNKKIKLDRWKNRNWFLIATRHYNLRKKLAVYKNLLLNA</sequence>
<name>A0A955RLL2_9BACT</name>
<gene>
    <name evidence="5" type="ORF">KC669_02150</name>
</gene>
<keyword evidence="2" id="KW-0328">Glycosyltransferase</keyword>
<proteinExistence type="inferred from homology"/>
<dbReference type="AlphaFoldDB" id="A0A955RLL2"/>
<dbReference type="EMBL" id="JAGQLF010000018">
    <property type="protein sequence ID" value="MCA9386815.1"/>
    <property type="molecule type" value="Genomic_DNA"/>
</dbReference>
<dbReference type="GO" id="GO:0016757">
    <property type="term" value="F:glycosyltransferase activity"/>
    <property type="evidence" value="ECO:0007669"/>
    <property type="project" value="UniProtKB-KW"/>
</dbReference>
<dbReference type="InterPro" id="IPR001173">
    <property type="entry name" value="Glyco_trans_2-like"/>
</dbReference>
<accession>A0A955RLL2</accession>
<evidence type="ECO:0000256" key="2">
    <source>
        <dbReference type="ARBA" id="ARBA00022676"/>
    </source>
</evidence>
<protein>
    <submittedName>
        <fullName evidence="5">Glycosyltransferase family 2 protein</fullName>
    </submittedName>
</protein>
<dbReference type="PANTHER" id="PTHR43179">
    <property type="entry name" value="RHAMNOSYLTRANSFERASE WBBL"/>
    <property type="match status" value="1"/>
</dbReference>
<dbReference type="Proteomes" id="UP000714915">
    <property type="component" value="Unassembled WGS sequence"/>
</dbReference>
<evidence type="ECO:0000256" key="3">
    <source>
        <dbReference type="ARBA" id="ARBA00022679"/>
    </source>
</evidence>
<organism evidence="5 6">
    <name type="scientific">Candidatus Dojkabacteria bacterium</name>
    <dbReference type="NCBI Taxonomy" id="2099670"/>
    <lineage>
        <taxon>Bacteria</taxon>
        <taxon>Candidatus Dojkabacteria</taxon>
    </lineage>
</organism>
<evidence type="ECO:0000313" key="6">
    <source>
        <dbReference type="Proteomes" id="UP000714915"/>
    </source>
</evidence>
<dbReference type="Gene3D" id="3.90.550.10">
    <property type="entry name" value="Spore Coat Polysaccharide Biosynthesis Protein SpsA, Chain A"/>
    <property type="match status" value="1"/>
</dbReference>
<comment type="caution">
    <text evidence="5">The sequence shown here is derived from an EMBL/GenBank/DDBJ whole genome shotgun (WGS) entry which is preliminary data.</text>
</comment>
<dbReference type="SUPFAM" id="SSF53448">
    <property type="entry name" value="Nucleotide-diphospho-sugar transferases"/>
    <property type="match status" value="1"/>
</dbReference>
<dbReference type="CDD" id="cd04186">
    <property type="entry name" value="GT_2_like_c"/>
    <property type="match status" value="1"/>
</dbReference>
<dbReference type="PANTHER" id="PTHR43179:SF12">
    <property type="entry name" value="GALACTOFURANOSYLTRANSFERASE GLFT2"/>
    <property type="match status" value="1"/>
</dbReference>
<comment type="similarity">
    <text evidence="1">Belongs to the glycosyltransferase 2 family.</text>
</comment>
<evidence type="ECO:0000256" key="1">
    <source>
        <dbReference type="ARBA" id="ARBA00006739"/>
    </source>
</evidence>